<gene>
    <name evidence="2" type="ORF">J8J21_21510</name>
</gene>
<evidence type="ECO:0000313" key="3">
    <source>
        <dbReference type="Proteomes" id="UP000671119"/>
    </source>
</evidence>
<dbReference type="AlphaFoldDB" id="A0ABD4Q6S6"/>
<comment type="caution">
    <text evidence="2">The sequence shown here is derived from an EMBL/GenBank/DDBJ whole genome shotgun (WGS) entry which is preliminary data.</text>
</comment>
<dbReference type="InterPro" id="IPR038635">
    <property type="entry name" value="CCR4-NOT_su2/3/5_C_sf"/>
</dbReference>
<dbReference type="Pfam" id="PF04153">
    <property type="entry name" value="NOT2_3_5_C"/>
    <property type="match status" value="1"/>
</dbReference>
<evidence type="ECO:0000313" key="2">
    <source>
        <dbReference type="EMBL" id="MBP0685625.1"/>
    </source>
</evidence>
<dbReference type="EMBL" id="JAGIZI010000342">
    <property type="protein sequence ID" value="MBP0685625.1"/>
    <property type="molecule type" value="Genomic_DNA"/>
</dbReference>
<sequence>SEGIDNFAKFNAANELTKRGWVFNTEVGQWFSKKETKPSGSKRLLMLLQKEDSVEPQGEVNGDAPFKKYFDEKTWLVRNANLKKV</sequence>
<dbReference type="InterPro" id="IPR007282">
    <property type="entry name" value="NOT2/3/5_C"/>
</dbReference>
<evidence type="ECO:0000259" key="1">
    <source>
        <dbReference type="Pfam" id="PF04153"/>
    </source>
</evidence>
<protein>
    <recommendedName>
        <fullName evidence="1">NOT2/NOT3/NOT5 C-terminal domain-containing protein</fullName>
    </recommendedName>
</protein>
<feature type="domain" description="NOT2/NOT3/NOT5 C-terminal" evidence="1">
    <location>
        <begin position="6"/>
        <end position="79"/>
    </location>
</feature>
<name>A0ABD4Q6S6_MYCTX</name>
<reference evidence="2 3" key="1">
    <citation type="submission" date="2021-03" db="EMBL/GenBank/DDBJ databases">
        <title>Whole Genome Sequencing of Mycobacterium tuberculosis clinical isolates from Arunachal Pradesh, India.</title>
        <authorList>
            <person name="Singh S."/>
            <person name="Mudliar S.R."/>
            <person name="Kulsum U."/>
            <person name="Rufai S.B."/>
            <person name="Singh P.K."/>
            <person name="Umpo M."/>
            <person name="Nyori M."/>
        </authorList>
    </citation>
    <scope>NUCLEOTIDE SEQUENCE [LARGE SCALE GENOMIC DNA]</scope>
    <source>
        <strain evidence="2 3">OMICS/BPL/0142/20/SP</strain>
    </source>
</reference>
<proteinExistence type="predicted"/>
<feature type="non-terminal residue" evidence="2">
    <location>
        <position position="1"/>
    </location>
</feature>
<dbReference type="Gene3D" id="2.30.30.1020">
    <property type="entry name" value="CCR4-NOT complex subunit 2/3/5, C-terminal domain"/>
    <property type="match status" value="1"/>
</dbReference>
<accession>A0ABD4Q6S6</accession>
<organism evidence="2 3">
    <name type="scientific">Mycobacterium tuberculosis</name>
    <dbReference type="NCBI Taxonomy" id="1773"/>
    <lineage>
        <taxon>Bacteria</taxon>
        <taxon>Bacillati</taxon>
        <taxon>Actinomycetota</taxon>
        <taxon>Actinomycetes</taxon>
        <taxon>Mycobacteriales</taxon>
        <taxon>Mycobacteriaceae</taxon>
        <taxon>Mycobacterium</taxon>
        <taxon>Mycobacterium tuberculosis complex</taxon>
    </lineage>
</organism>
<dbReference type="Proteomes" id="UP000671119">
    <property type="component" value="Unassembled WGS sequence"/>
</dbReference>